<reference evidence="3" key="1">
    <citation type="submission" date="2018-05" db="EMBL/GenBank/DDBJ databases">
        <title>Genome sequencing of Phenylobacterium sp. HYN0004.</title>
        <authorList>
            <person name="Yi H."/>
            <person name="Baek C."/>
        </authorList>
    </citation>
    <scope>NUCLEOTIDE SEQUENCE [LARGE SCALE GENOMIC DNA]</scope>
    <source>
        <strain evidence="3">HYN0004</strain>
    </source>
</reference>
<sequence>MNPQAARGLVFAGLVLLVFAGGLISGANLPDRLAWEVPKPVPGFWKWLDRTLPRRAPTLEELHPSPPPAIVEIAVVDFISAYRNGGMSEAMGLVENCYADWAALRPALTRNVLLRCAMMDRLAVAYDRSFRRNFRLPDGSIPAPISPALAPDRVFARERLNARMLFGGDLRHQEFALELALKPVLEAFLARGRPDSKPPAKAPPARTSSDRPA</sequence>
<organism evidence="2 3">
    <name type="scientific">Phenylobacterium parvum</name>
    <dbReference type="NCBI Taxonomy" id="2201350"/>
    <lineage>
        <taxon>Bacteria</taxon>
        <taxon>Pseudomonadati</taxon>
        <taxon>Pseudomonadota</taxon>
        <taxon>Alphaproteobacteria</taxon>
        <taxon>Caulobacterales</taxon>
        <taxon>Caulobacteraceae</taxon>
        <taxon>Phenylobacterium</taxon>
    </lineage>
</organism>
<dbReference type="Proteomes" id="UP000247763">
    <property type="component" value="Chromosome"/>
</dbReference>
<evidence type="ECO:0000313" key="3">
    <source>
        <dbReference type="Proteomes" id="UP000247763"/>
    </source>
</evidence>
<dbReference type="KEGG" id="phb:HYN04_07635"/>
<name>A0A2Z3HWM3_9CAUL</name>
<accession>A0A2Z3HWM3</accession>
<dbReference type="EMBL" id="CP029479">
    <property type="protein sequence ID" value="AWM77640.1"/>
    <property type="molecule type" value="Genomic_DNA"/>
</dbReference>
<protein>
    <submittedName>
        <fullName evidence="2">Uncharacterized protein</fullName>
    </submittedName>
</protein>
<keyword evidence="3" id="KW-1185">Reference proteome</keyword>
<proteinExistence type="predicted"/>
<gene>
    <name evidence="2" type="ORF">HYN04_07635</name>
</gene>
<evidence type="ECO:0000313" key="2">
    <source>
        <dbReference type="EMBL" id="AWM77640.1"/>
    </source>
</evidence>
<feature type="region of interest" description="Disordered" evidence="1">
    <location>
        <begin position="192"/>
        <end position="213"/>
    </location>
</feature>
<dbReference type="AlphaFoldDB" id="A0A2Z3HWM3"/>
<dbReference type="RefSeq" id="WP_110450207.1">
    <property type="nucleotide sequence ID" value="NZ_CP029479.1"/>
</dbReference>
<evidence type="ECO:0000256" key="1">
    <source>
        <dbReference type="SAM" id="MobiDB-lite"/>
    </source>
</evidence>